<protein>
    <submittedName>
        <fullName evidence="1">NAD-P-binding protein</fullName>
    </submittedName>
</protein>
<comment type="caution">
    <text evidence="1">The sequence shown here is derived from an EMBL/GenBank/DDBJ whole genome shotgun (WGS) entry which is preliminary data.</text>
</comment>
<gene>
    <name evidence="1" type="ORF">F5148DRAFT_1277477</name>
</gene>
<evidence type="ECO:0000313" key="1">
    <source>
        <dbReference type="EMBL" id="KAI9453178.1"/>
    </source>
</evidence>
<dbReference type="EMBL" id="JAGFNK010000314">
    <property type="protein sequence ID" value="KAI9453178.1"/>
    <property type="molecule type" value="Genomic_DNA"/>
</dbReference>
<name>A0ACC0TZR3_9AGAM</name>
<accession>A0ACC0TZR3</accession>
<organism evidence="1 2">
    <name type="scientific">Russula earlei</name>
    <dbReference type="NCBI Taxonomy" id="71964"/>
    <lineage>
        <taxon>Eukaryota</taxon>
        <taxon>Fungi</taxon>
        <taxon>Dikarya</taxon>
        <taxon>Basidiomycota</taxon>
        <taxon>Agaricomycotina</taxon>
        <taxon>Agaricomycetes</taxon>
        <taxon>Russulales</taxon>
        <taxon>Russulaceae</taxon>
        <taxon>Russula</taxon>
    </lineage>
</organism>
<sequence>MIPSDSKTWLITGASSGLGLALTRRVLNRGDRVIATARTLEGGQFADTVLSEFDDRSTGDGCDAARERLRLLPLDVGAPFAEVQRQADEAIALWGRIDVLVNNAGTVGREFGPSEELGLDGMRDPFEVNFFGVVKVTNAFLPHMRSRRDGTIVILGSRSVYFNEFPGIAAYAASKAAVHSYSETLAVELAPLNIRVLLVVPGTFNAGVIPPYTETLPGYESTHDVMDAAMKAREASKKGDPARGMDAVVDVVRGEGRAASLAHAGKWPRWLVLGEDAFAHVRKRLQNMADTLGEWEAVGSDVYYYR</sequence>
<evidence type="ECO:0000313" key="2">
    <source>
        <dbReference type="Proteomes" id="UP001207468"/>
    </source>
</evidence>
<dbReference type="Proteomes" id="UP001207468">
    <property type="component" value="Unassembled WGS sequence"/>
</dbReference>
<keyword evidence="2" id="KW-1185">Reference proteome</keyword>
<proteinExistence type="predicted"/>
<reference evidence="1" key="1">
    <citation type="submission" date="2021-03" db="EMBL/GenBank/DDBJ databases">
        <title>Evolutionary priming and transition to the ectomycorrhizal habit in an iconic lineage of mushroom-forming fungi: is preadaptation a requirement?</title>
        <authorList>
            <consortium name="DOE Joint Genome Institute"/>
            <person name="Looney B.P."/>
            <person name="Miyauchi S."/>
            <person name="Morin E."/>
            <person name="Drula E."/>
            <person name="Courty P.E."/>
            <person name="Chicoki N."/>
            <person name="Fauchery L."/>
            <person name="Kohler A."/>
            <person name="Kuo A."/>
            <person name="LaButti K."/>
            <person name="Pangilinan J."/>
            <person name="Lipzen A."/>
            <person name="Riley R."/>
            <person name="Andreopoulos W."/>
            <person name="He G."/>
            <person name="Johnson J."/>
            <person name="Barry K.W."/>
            <person name="Grigoriev I.V."/>
            <person name="Nagy L."/>
            <person name="Hibbett D."/>
            <person name="Henrissat B."/>
            <person name="Matheny P.B."/>
            <person name="Labbe J."/>
            <person name="Martin A.F."/>
        </authorList>
    </citation>
    <scope>NUCLEOTIDE SEQUENCE</scope>
    <source>
        <strain evidence="1">BPL698</strain>
    </source>
</reference>